<reference evidence="1 2" key="1">
    <citation type="journal article" date="2016" name="Nat. Commun.">
        <title>Thousands of microbial genomes shed light on interconnected biogeochemical processes in an aquifer system.</title>
        <authorList>
            <person name="Anantharaman K."/>
            <person name="Brown C.T."/>
            <person name="Hug L.A."/>
            <person name="Sharon I."/>
            <person name="Castelle C.J."/>
            <person name="Probst A.J."/>
            <person name="Thomas B.C."/>
            <person name="Singh A."/>
            <person name="Wilkins M.J."/>
            <person name="Karaoz U."/>
            <person name="Brodie E.L."/>
            <person name="Williams K.H."/>
            <person name="Hubbard S.S."/>
            <person name="Banfield J.F."/>
        </authorList>
    </citation>
    <scope>NUCLEOTIDE SEQUENCE [LARGE SCALE GENOMIC DNA]</scope>
</reference>
<dbReference type="SUPFAM" id="SSF48452">
    <property type="entry name" value="TPR-like"/>
    <property type="match status" value="1"/>
</dbReference>
<protein>
    <submittedName>
        <fullName evidence="1">Uncharacterized protein</fullName>
    </submittedName>
</protein>
<dbReference type="Gene3D" id="1.25.40.10">
    <property type="entry name" value="Tetratricopeptide repeat domain"/>
    <property type="match status" value="1"/>
</dbReference>
<evidence type="ECO:0000313" key="1">
    <source>
        <dbReference type="EMBL" id="OGL43909.1"/>
    </source>
</evidence>
<dbReference type="Proteomes" id="UP000179266">
    <property type="component" value="Unassembled WGS sequence"/>
</dbReference>
<dbReference type="EMBL" id="MGDD01000249">
    <property type="protein sequence ID" value="OGL43909.1"/>
    <property type="molecule type" value="Genomic_DNA"/>
</dbReference>
<accession>A0A1F7RQS5</accession>
<comment type="caution">
    <text evidence="1">The sequence shown here is derived from an EMBL/GenBank/DDBJ whole genome shotgun (WGS) entry which is preliminary data.</text>
</comment>
<name>A0A1F7RQS5_9BACT</name>
<evidence type="ECO:0000313" key="2">
    <source>
        <dbReference type="Proteomes" id="UP000179266"/>
    </source>
</evidence>
<dbReference type="InterPro" id="IPR011990">
    <property type="entry name" value="TPR-like_helical_dom_sf"/>
</dbReference>
<organism evidence="1 2">
    <name type="scientific">Candidatus Schekmanbacteria bacterium RBG_13_48_7</name>
    <dbReference type="NCBI Taxonomy" id="1817878"/>
    <lineage>
        <taxon>Bacteria</taxon>
        <taxon>Candidatus Schekmaniibacteriota</taxon>
    </lineage>
</organism>
<sequence>MKSLKTKIQFLLPCNRCDFVCLTILYFFLFNMFSCSSLLADQETSVNKDADRLLHFANTLFESKDYYRAITEYKRFLDYFPLDSRSDVSSFRIGLSFYQSSHMDEASEHFFQFFKEYPRSAFRPAAWFYAADSIFQKQDWSIAREEFQMMETQSSDKRLVEIALLRKAWIEVSEYKWQDAASWVQTLHERGCSLTGLSDFEKKCLEGETLPQKSPRLAGLLSAIIPGTGQIYANRYVDGIVALLLNGAFIYGAVESFNHDNPTTGSILIFFELGWYTGNIYSAINSSHRFNLYQNRTHSLLLQNTFPDLYQTNRVLFQFNFTLP</sequence>
<proteinExistence type="predicted"/>
<gene>
    <name evidence="1" type="ORF">A2161_18135</name>
</gene>
<dbReference type="AlphaFoldDB" id="A0A1F7RQS5"/>